<protein>
    <submittedName>
        <fullName evidence="3">AMP-binding protein</fullName>
    </submittedName>
</protein>
<keyword evidence="4" id="KW-1185">Reference proteome</keyword>
<comment type="caution">
    <text evidence="3">The sequence shown here is derived from an EMBL/GenBank/DDBJ whole genome shotgun (WGS) entry which is preliminary data.</text>
</comment>
<feature type="domain" description="AMP-binding enzyme C-terminal" evidence="2">
    <location>
        <begin position="418"/>
        <end position="493"/>
    </location>
</feature>
<dbReference type="InterPro" id="IPR042099">
    <property type="entry name" value="ANL_N_sf"/>
</dbReference>
<dbReference type="Gene3D" id="3.30.300.30">
    <property type="match status" value="1"/>
</dbReference>
<dbReference type="InterPro" id="IPR050237">
    <property type="entry name" value="ATP-dep_AMP-bd_enzyme"/>
</dbReference>
<evidence type="ECO:0000313" key="4">
    <source>
        <dbReference type="Proteomes" id="UP000521868"/>
    </source>
</evidence>
<dbReference type="InterPro" id="IPR020845">
    <property type="entry name" value="AMP-binding_CS"/>
</dbReference>
<gene>
    <name evidence="3" type="ORF">RAMLITH_05465</name>
</gene>
<dbReference type="Pfam" id="PF13193">
    <property type="entry name" value="AMP-binding_C"/>
    <property type="match status" value="1"/>
</dbReference>
<proteinExistence type="predicted"/>
<reference evidence="3 4" key="1">
    <citation type="journal article" date="2020" name="Nature">
        <title>Bacterial chemolithoautotrophy via manganese oxidation.</title>
        <authorList>
            <person name="Yu H."/>
            <person name="Leadbetter J.R."/>
        </authorList>
    </citation>
    <scope>NUCLEOTIDE SEQUENCE [LARGE SCALE GENOMIC DNA]</scope>
    <source>
        <strain evidence="3 4">RBP-1</strain>
    </source>
</reference>
<dbReference type="Proteomes" id="UP000521868">
    <property type="component" value="Unassembled WGS sequence"/>
</dbReference>
<evidence type="ECO:0000259" key="1">
    <source>
        <dbReference type="Pfam" id="PF00501"/>
    </source>
</evidence>
<dbReference type="EMBL" id="VTOX01000001">
    <property type="protein sequence ID" value="NKE65262.1"/>
    <property type="molecule type" value="Genomic_DNA"/>
</dbReference>
<dbReference type="PANTHER" id="PTHR43767">
    <property type="entry name" value="LONG-CHAIN-FATTY-ACID--COA LIGASE"/>
    <property type="match status" value="1"/>
</dbReference>
<dbReference type="PANTHER" id="PTHR43767:SF1">
    <property type="entry name" value="NONRIBOSOMAL PEPTIDE SYNTHASE PES1 (EUROFUNG)-RELATED"/>
    <property type="match status" value="1"/>
</dbReference>
<dbReference type="PROSITE" id="PS00455">
    <property type="entry name" value="AMP_BINDING"/>
    <property type="match status" value="1"/>
</dbReference>
<dbReference type="SUPFAM" id="SSF56801">
    <property type="entry name" value="Acetyl-CoA synthetase-like"/>
    <property type="match status" value="1"/>
</dbReference>
<name>A0A7X6DDN6_9BURK</name>
<dbReference type="InterPro" id="IPR045851">
    <property type="entry name" value="AMP-bd_C_sf"/>
</dbReference>
<dbReference type="RefSeq" id="WP_168106277.1">
    <property type="nucleotide sequence ID" value="NZ_VTOX01000001.1"/>
</dbReference>
<organism evidence="3 4">
    <name type="scientific">Ramlibacter lithotrophicus</name>
    <dbReference type="NCBI Taxonomy" id="2606681"/>
    <lineage>
        <taxon>Bacteria</taxon>
        <taxon>Pseudomonadati</taxon>
        <taxon>Pseudomonadota</taxon>
        <taxon>Betaproteobacteria</taxon>
        <taxon>Burkholderiales</taxon>
        <taxon>Comamonadaceae</taxon>
        <taxon>Ramlibacter</taxon>
    </lineage>
</organism>
<sequence length="511" mass="56629">MLELATLIPRHARFRPDATAVVFGDERLTYAQFGARVARAANLLRSLGIRKGDKVATVLGNSREALELVWAVPAIGAALVPLSPLLMPSGLASLLRDSDAKCLVSQRSMLPALDAIRAELAPLLPGRVLLIDGETREFGDYAALTAAQDETFVPESCGPDDLFNIMYTSGTTGLPKGIMHSHYVRSMYCLLMAAAYRMTPESRTLHAGAIVFNGAYVTMMPSFWLGGTYVLLPQFDAEATIAAIERERITHIVLVPTQIIAILSSPQYRPERLASLECILSLGAPLLQQHKDRLNADLPHRFYELYGLTEGFLTILDREDAVRKAGSVGRPPQHFDMRIVDLDGRDLPPREIGEIVGRGPVRMQGYYKRPDLTQQAVKGGWLFSGDMGYVDEEGFLYLVDRKKDMIDSGGMKVYPRDVEEVVARHPAVREVAVFGVPHEKWGETPVAAVVLREPRSASAAELRDWINERVAARYQRVSEVLVLPDFPRSAAGKTLKRELRAPYWAGREQKI</sequence>
<dbReference type="InterPro" id="IPR025110">
    <property type="entry name" value="AMP-bd_C"/>
</dbReference>
<dbReference type="GO" id="GO:0016878">
    <property type="term" value="F:acid-thiol ligase activity"/>
    <property type="evidence" value="ECO:0007669"/>
    <property type="project" value="UniProtKB-ARBA"/>
</dbReference>
<evidence type="ECO:0000259" key="2">
    <source>
        <dbReference type="Pfam" id="PF13193"/>
    </source>
</evidence>
<feature type="domain" description="AMP-dependent synthetase/ligase" evidence="1">
    <location>
        <begin position="10"/>
        <end position="367"/>
    </location>
</feature>
<dbReference type="Pfam" id="PF00501">
    <property type="entry name" value="AMP-binding"/>
    <property type="match status" value="1"/>
</dbReference>
<dbReference type="Gene3D" id="3.40.50.12780">
    <property type="entry name" value="N-terminal domain of ligase-like"/>
    <property type="match status" value="1"/>
</dbReference>
<accession>A0A7X6DDN6</accession>
<dbReference type="AlphaFoldDB" id="A0A7X6DDN6"/>
<dbReference type="InterPro" id="IPR000873">
    <property type="entry name" value="AMP-dep_synth/lig_dom"/>
</dbReference>
<evidence type="ECO:0000313" key="3">
    <source>
        <dbReference type="EMBL" id="NKE65262.1"/>
    </source>
</evidence>